<dbReference type="GO" id="GO:0001228">
    <property type="term" value="F:DNA-binding transcription activator activity, RNA polymerase II-specific"/>
    <property type="evidence" value="ECO:0007669"/>
    <property type="project" value="TreeGrafter"/>
</dbReference>
<dbReference type="RefSeq" id="XP_024937734.1">
    <property type="nucleotide sequence ID" value="XM_025081966.1"/>
</dbReference>
<evidence type="ECO:0000256" key="1">
    <source>
        <dbReference type="PROSITE-ProRule" id="PRU00042"/>
    </source>
</evidence>
<dbReference type="GO" id="GO:0000978">
    <property type="term" value="F:RNA polymerase II cis-regulatory region sequence-specific DNA binding"/>
    <property type="evidence" value="ECO:0007669"/>
    <property type="project" value="TreeGrafter"/>
</dbReference>
<dbReference type="FunFam" id="3.30.160.60:FF:001788">
    <property type="entry name" value="ras-responsive element-binding protein 1"/>
    <property type="match status" value="1"/>
</dbReference>
<name>A0AAJ7RBB0_CEPCN</name>
<organism evidence="4 5">
    <name type="scientific">Cephus cinctus</name>
    <name type="common">Wheat stem sawfly</name>
    <dbReference type="NCBI Taxonomy" id="211228"/>
    <lineage>
        <taxon>Eukaryota</taxon>
        <taxon>Metazoa</taxon>
        <taxon>Ecdysozoa</taxon>
        <taxon>Arthropoda</taxon>
        <taxon>Hexapoda</taxon>
        <taxon>Insecta</taxon>
        <taxon>Pterygota</taxon>
        <taxon>Neoptera</taxon>
        <taxon>Endopterygota</taxon>
        <taxon>Hymenoptera</taxon>
        <taxon>Cephoidea</taxon>
        <taxon>Cephidae</taxon>
        <taxon>Cephus</taxon>
    </lineage>
</organism>
<dbReference type="SMART" id="SM00355">
    <property type="entry name" value="ZnF_C2H2"/>
    <property type="match status" value="10"/>
</dbReference>
<evidence type="ECO:0000313" key="4">
    <source>
        <dbReference type="Proteomes" id="UP000694920"/>
    </source>
</evidence>
<dbReference type="GeneID" id="107264714"/>
<dbReference type="GO" id="GO:0005634">
    <property type="term" value="C:nucleus"/>
    <property type="evidence" value="ECO:0007669"/>
    <property type="project" value="TreeGrafter"/>
</dbReference>
<feature type="compositionally biased region" description="Basic residues" evidence="2">
    <location>
        <begin position="907"/>
        <end position="923"/>
    </location>
</feature>
<feature type="region of interest" description="Disordered" evidence="2">
    <location>
        <begin position="709"/>
        <end position="728"/>
    </location>
</feature>
<keyword evidence="1" id="KW-0862">Zinc</keyword>
<feature type="domain" description="C2H2-type" evidence="3">
    <location>
        <begin position="51"/>
        <end position="78"/>
    </location>
</feature>
<dbReference type="Proteomes" id="UP000694920">
    <property type="component" value="Unplaced"/>
</dbReference>
<feature type="domain" description="C2H2-type" evidence="3">
    <location>
        <begin position="932"/>
        <end position="960"/>
    </location>
</feature>
<evidence type="ECO:0000313" key="5">
    <source>
        <dbReference type="RefSeq" id="XP_024937733.1"/>
    </source>
</evidence>
<evidence type="ECO:0000313" key="6">
    <source>
        <dbReference type="RefSeq" id="XP_024937734.1"/>
    </source>
</evidence>
<dbReference type="RefSeq" id="XP_024937739.1">
    <property type="nucleotide sequence ID" value="XM_025081971.1"/>
</dbReference>
<dbReference type="AlphaFoldDB" id="A0AAJ7RBB0"/>
<feature type="region of interest" description="Disordered" evidence="2">
    <location>
        <begin position="358"/>
        <end position="377"/>
    </location>
</feature>
<keyword evidence="1" id="KW-0863">Zinc-finger</keyword>
<feature type="compositionally biased region" description="Low complexity" evidence="2">
    <location>
        <begin position="878"/>
        <end position="892"/>
    </location>
</feature>
<evidence type="ECO:0000313" key="9">
    <source>
        <dbReference type="RefSeq" id="XP_024937737.1"/>
    </source>
</evidence>
<feature type="region of interest" description="Disordered" evidence="2">
    <location>
        <begin position="954"/>
        <end position="991"/>
    </location>
</feature>
<dbReference type="SUPFAM" id="SSF57667">
    <property type="entry name" value="beta-beta-alpha zinc fingers"/>
    <property type="match status" value="3"/>
</dbReference>
<evidence type="ECO:0000256" key="2">
    <source>
        <dbReference type="SAM" id="MobiDB-lite"/>
    </source>
</evidence>
<dbReference type="InterPro" id="IPR036236">
    <property type="entry name" value="Znf_C2H2_sf"/>
</dbReference>
<keyword evidence="4" id="KW-1185">Reference proteome</keyword>
<feature type="domain" description="C2H2-type" evidence="3">
    <location>
        <begin position="534"/>
        <end position="557"/>
    </location>
</feature>
<dbReference type="PANTHER" id="PTHR46451">
    <property type="entry name" value="RAS-RESPONSIVE ELEMENT-BINDING PROTEIN 1"/>
    <property type="match status" value="1"/>
</dbReference>
<feature type="compositionally biased region" description="Basic residues" evidence="2">
    <location>
        <begin position="961"/>
        <end position="976"/>
    </location>
</feature>
<dbReference type="PROSITE" id="PS00028">
    <property type="entry name" value="ZINC_FINGER_C2H2_1"/>
    <property type="match status" value="6"/>
</dbReference>
<dbReference type="RefSeq" id="XP_024937738.1">
    <property type="nucleotide sequence ID" value="XM_025081970.1"/>
</dbReference>
<dbReference type="RefSeq" id="XP_024937733.1">
    <property type="nucleotide sequence ID" value="XM_025081965.1"/>
</dbReference>
<feature type="domain" description="C2H2-type" evidence="3">
    <location>
        <begin position="475"/>
        <end position="502"/>
    </location>
</feature>
<accession>A0AAJ7RBB0</accession>
<evidence type="ECO:0000313" key="8">
    <source>
        <dbReference type="RefSeq" id="XP_024937736.1"/>
    </source>
</evidence>
<evidence type="ECO:0000259" key="3">
    <source>
        <dbReference type="PROSITE" id="PS50157"/>
    </source>
</evidence>
<dbReference type="RefSeq" id="XP_024937737.1">
    <property type="nucleotide sequence ID" value="XM_025081969.1"/>
</dbReference>
<gene>
    <name evidence="5 6 7 8 9 10 11 12" type="primary">LOC107264714</name>
</gene>
<evidence type="ECO:0000313" key="12">
    <source>
        <dbReference type="RefSeq" id="XP_024937740.1"/>
    </source>
</evidence>
<proteinExistence type="predicted"/>
<dbReference type="RefSeq" id="XP_024937735.1">
    <property type="nucleotide sequence ID" value="XM_025081967.1"/>
</dbReference>
<dbReference type="FunFam" id="3.30.160.60:FF:000682">
    <property type="entry name" value="ras-responsive element-binding protein 1 isoform X1"/>
    <property type="match status" value="1"/>
</dbReference>
<feature type="domain" description="C2H2-type" evidence="3">
    <location>
        <begin position="87"/>
        <end position="114"/>
    </location>
</feature>
<feature type="domain" description="C2H2-type" evidence="3">
    <location>
        <begin position="115"/>
        <end position="138"/>
    </location>
</feature>
<dbReference type="Gene3D" id="3.30.160.60">
    <property type="entry name" value="Classic Zinc Finger"/>
    <property type="match status" value="5"/>
</dbReference>
<dbReference type="RefSeq" id="XP_024937740.1">
    <property type="nucleotide sequence ID" value="XM_025081972.1"/>
</dbReference>
<feature type="compositionally biased region" description="Low complexity" evidence="2">
    <location>
        <begin position="441"/>
        <end position="452"/>
    </location>
</feature>
<feature type="region of interest" description="Disordered" evidence="2">
    <location>
        <begin position="426"/>
        <end position="454"/>
    </location>
</feature>
<evidence type="ECO:0000313" key="11">
    <source>
        <dbReference type="RefSeq" id="XP_024937739.1"/>
    </source>
</evidence>
<reference evidence="5 6" key="1">
    <citation type="submission" date="2025-04" db="UniProtKB">
        <authorList>
            <consortium name="RefSeq"/>
        </authorList>
    </citation>
    <scope>IDENTIFICATION</scope>
</reference>
<dbReference type="RefSeq" id="XP_024937736.1">
    <property type="nucleotide sequence ID" value="XM_025081968.1"/>
</dbReference>
<feature type="region of interest" description="Disordered" evidence="2">
    <location>
        <begin position="872"/>
        <end position="923"/>
    </location>
</feature>
<dbReference type="PANTHER" id="PTHR46451:SF1">
    <property type="entry name" value="RAS-RESPONSIVE ELEMENT-BINDING PROTEIN 1"/>
    <property type="match status" value="1"/>
</dbReference>
<keyword evidence="1" id="KW-0479">Metal-binding</keyword>
<dbReference type="GO" id="GO:0008270">
    <property type="term" value="F:zinc ion binding"/>
    <property type="evidence" value="ECO:0007669"/>
    <property type="project" value="UniProtKB-KW"/>
</dbReference>
<evidence type="ECO:0000313" key="10">
    <source>
        <dbReference type="RefSeq" id="XP_024937738.1"/>
    </source>
</evidence>
<feature type="domain" description="C2H2-type" evidence="3">
    <location>
        <begin position="506"/>
        <end position="533"/>
    </location>
</feature>
<protein>
    <submittedName>
        <fullName evidence="5 6">Ras-responsive element-binding protein 1-like isoform X1</fullName>
    </submittedName>
</protein>
<sequence>MVHLLNSRTARSFPINVEDDLVITKNESCQQQNKEAYFMSSSLVDHPEESHRCPSCPAALSSLKLLTYHLRSHHSPRGTHSSGEEDYTCGVCHKVLSSASSLDRHLLVHSGERPFKCQHCEMAFTTNGNMNRHLRTAHGVQSLRSSIDSETSNVLEKSTKRRRVEQNNNNEVVERNSSEPVKEYECPSSTVIIRNSLGSTDQLETQYNHETTRTGFESNNNENIAIRKCQICHRQDFASMALLEAHLQHNHPEVQPKCEICDIVFKDHRVSHHHWFLRHFLKKTVTSIVRNFRNSLSPPNDLSFFISSIIDFSSNTDLFSEESLPMASSETNPIFQCSKCSCKFPCVTTLQAAQEAHEPNCEISNSENRSQSENQSQKAEFLDNLNLQKGADHLNGKTTKDPYDFQNSSIATSDLIPQDILRSSTETPDNFMKIDSNVRTSSSSGASSSSSSVYQEEVQDPFAADFRIMKFKGEFPCRLCTETFSNLRALKSHNSVHMNVDPGVSYFCNICPYTNTEKVGLIKHLRSHKGARPFECSVCNYAFTTKANCERHIRSIHPSLTREEMKNALIYHPNEDLAIDPTECESAVPFVKKDARKTLVYTNIHDEPILQYYHHSTLPAVPSELNAEIQGIKNLKLLQPEVLSLVAVNNYEKPEIFSRRTNLEFVKRRRWSEEPKQSQEVARGPTYFRDNRNFISSCSSVSLVSEIKSEQHKRTEDGPINLKITPGHSVNVHDSEVNDVPLDLTKKSMSNDIKQLGLSTLSVSNSVDIPSANFPLNGDLINTTHARYPQNFLGSLQPSACSMYSGFDTISLKYGRILPDYQNPHLMRINSAARNRVQTEFVPNLKKINGNGRSEPSEITSNIFQVQDLLAGPNANRNNDSNPIFSPSSNNFVEPEEDRENSITPKSLKKAAKNRVLTQKRKQARYRIEKPFECEYCSVRFTLKNNMDRHIKHQHPEYRNKGSRKSHSTRGPSKTRHHDDIKSETNLCLSI</sequence>
<dbReference type="InterPro" id="IPR013087">
    <property type="entry name" value="Znf_C2H2_type"/>
</dbReference>
<evidence type="ECO:0000313" key="7">
    <source>
        <dbReference type="RefSeq" id="XP_024937735.1"/>
    </source>
</evidence>
<feature type="compositionally biased region" description="Low complexity" evidence="2">
    <location>
        <begin position="362"/>
        <end position="377"/>
    </location>
</feature>
<dbReference type="Pfam" id="PF00096">
    <property type="entry name" value="zf-C2H2"/>
    <property type="match status" value="3"/>
</dbReference>
<dbReference type="PROSITE" id="PS50157">
    <property type="entry name" value="ZINC_FINGER_C2H2_2"/>
    <property type="match status" value="7"/>
</dbReference>
<dbReference type="InterPro" id="IPR052795">
    <property type="entry name" value="RREB1"/>
</dbReference>